<comment type="caution">
    <text evidence="3">The sequence shown here is derived from an EMBL/GenBank/DDBJ whole genome shotgun (WGS) entry which is preliminary data.</text>
</comment>
<feature type="region of interest" description="Disordered" evidence="1">
    <location>
        <begin position="299"/>
        <end position="318"/>
    </location>
</feature>
<organism evidence="3 4">
    <name type="scientific">Halocaridina rubra</name>
    <name type="common">Hawaiian red shrimp</name>
    <dbReference type="NCBI Taxonomy" id="373956"/>
    <lineage>
        <taxon>Eukaryota</taxon>
        <taxon>Metazoa</taxon>
        <taxon>Ecdysozoa</taxon>
        <taxon>Arthropoda</taxon>
        <taxon>Crustacea</taxon>
        <taxon>Multicrustacea</taxon>
        <taxon>Malacostraca</taxon>
        <taxon>Eumalacostraca</taxon>
        <taxon>Eucarida</taxon>
        <taxon>Decapoda</taxon>
        <taxon>Pleocyemata</taxon>
        <taxon>Caridea</taxon>
        <taxon>Atyoidea</taxon>
        <taxon>Atyidae</taxon>
        <taxon>Halocaridina</taxon>
    </lineage>
</organism>
<feature type="compositionally biased region" description="Basic and acidic residues" evidence="1">
    <location>
        <begin position="498"/>
        <end position="509"/>
    </location>
</feature>
<keyword evidence="2" id="KW-0812">Transmembrane</keyword>
<keyword evidence="2" id="KW-1133">Transmembrane helix</keyword>
<proteinExistence type="predicted"/>
<dbReference type="EMBL" id="JAXCGZ010003816">
    <property type="protein sequence ID" value="KAK7083069.1"/>
    <property type="molecule type" value="Genomic_DNA"/>
</dbReference>
<evidence type="ECO:0000313" key="4">
    <source>
        <dbReference type="Proteomes" id="UP001381693"/>
    </source>
</evidence>
<protein>
    <submittedName>
        <fullName evidence="3">Uncharacterized protein</fullName>
    </submittedName>
</protein>
<feature type="transmembrane region" description="Helical" evidence="2">
    <location>
        <begin position="434"/>
        <end position="452"/>
    </location>
</feature>
<feature type="transmembrane region" description="Helical" evidence="2">
    <location>
        <begin position="75"/>
        <end position="99"/>
    </location>
</feature>
<accession>A0AAN8XP16</accession>
<dbReference type="Proteomes" id="UP001381693">
    <property type="component" value="Unassembled WGS sequence"/>
</dbReference>
<name>A0AAN8XP16_HALRR</name>
<keyword evidence="2" id="KW-0472">Membrane</keyword>
<evidence type="ECO:0000256" key="1">
    <source>
        <dbReference type="SAM" id="MobiDB-lite"/>
    </source>
</evidence>
<feature type="transmembrane region" description="Helical" evidence="2">
    <location>
        <begin position="233"/>
        <end position="256"/>
    </location>
</feature>
<gene>
    <name evidence="3" type="ORF">SK128_014921</name>
</gene>
<sequence>MEGTLKGYRLLLKFWIYGMYFLGGLSHAGNKKTFSFSEQQRVFFLSSRNPVKHNSTAEQAEQQPSNFGQLKRNRLLMLWSAFVKLLVLIFYAVTLYVYSTDEFLRDKITHLQTNNVFEVLIEILLLVTSAGLCFYLLTNSEKLAKFLSHRARIYNQVGADDDIKTSPLKNPAANDDTIEFNDSSQNPSFGHWKLLLTFIIVYVIGTAYLVVTMNNFDASISNQNYYRASKINFLFSRLLTMIYTIGYHVLVTLLVLQLQVLEKSIALHPSPKTDTSKATEQKASTDNWHFSLARIHGTSLKQQDPPDPEQSRKQVQVHNYQQDCNYETKSQEFSHFILGKEEFAGCCFLHSTNLGHNYKDYLGTRNGTYSNDMQTEEDVRTLSRKINQFHIYQDLLTDYYSTPLLLILARTVLLIIYAAYALSTQEFKLDSFEYIIYFIQFLSTLLVIFYPLEMIRTELRKLHFRVSQCRLETSDPSLQTQSSKQTARKKSLQQASHSSEKREHHEKSHPSSFIGL</sequence>
<evidence type="ECO:0000256" key="2">
    <source>
        <dbReference type="SAM" id="Phobius"/>
    </source>
</evidence>
<feature type="transmembrane region" description="Helical" evidence="2">
    <location>
        <begin position="194"/>
        <end position="213"/>
    </location>
</feature>
<reference evidence="3 4" key="1">
    <citation type="submission" date="2023-11" db="EMBL/GenBank/DDBJ databases">
        <title>Halocaridina rubra genome assembly.</title>
        <authorList>
            <person name="Smith C."/>
        </authorList>
    </citation>
    <scope>NUCLEOTIDE SEQUENCE [LARGE SCALE GENOMIC DNA]</scope>
    <source>
        <strain evidence="3">EP-1</strain>
        <tissue evidence="3">Whole</tissue>
    </source>
</reference>
<feature type="transmembrane region" description="Helical" evidence="2">
    <location>
        <begin position="12"/>
        <end position="29"/>
    </location>
</feature>
<feature type="transmembrane region" description="Helical" evidence="2">
    <location>
        <begin position="119"/>
        <end position="137"/>
    </location>
</feature>
<dbReference type="AlphaFoldDB" id="A0AAN8XP16"/>
<feature type="region of interest" description="Disordered" evidence="1">
    <location>
        <begin position="475"/>
        <end position="516"/>
    </location>
</feature>
<feature type="transmembrane region" description="Helical" evidence="2">
    <location>
        <begin position="404"/>
        <end position="422"/>
    </location>
</feature>
<evidence type="ECO:0000313" key="3">
    <source>
        <dbReference type="EMBL" id="KAK7083069.1"/>
    </source>
</evidence>
<feature type="compositionally biased region" description="Polar residues" evidence="1">
    <location>
        <begin position="475"/>
        <end position="485"/>
    </location>
</feature>
<keyword evidence="4" id="KW-1185">Reference proteome</keyword>